<dbReference type="GO" id="GO:0005886">
    <property type="term" value="C:plasma membrane"/>
    <property type="evidence" value="ECO:0007669"/>
    <property type="project" value="UniProtKB-SubCell"/>
</dbReference>
<comment type="subcellular location">
    <subcellularLocation>
        <location evidence="1">Cell inner membrane</location>
        <topology evidence="1">Single-pass membrane protein</topology>
    </subcellularLocation>
</comment>
<comment type="similarity">
    <text evidence="9">Belongs to the GSP H family.</text>
</comment>
<keyword evidence="8 11" id="KW-0472">Membrane</keyword>
<dbReference type="NCBIfam" id="TIGR02532">
    <property type="entry name" value="IV_pilin_GFxxxE"/>
    <property type="match status" value="1"/>
</dbReference>
<evidence type="ECO:0000313" key="13">
    <source>
        <dbReference type="EMBL" id="ABM96357.1"/>
    </source>
</evidence>
<keyword evidence="7 11" id="KW-1133">Transmembrane helix</keyword>
<reference evidence="13 14" key="1">
    <citation type="journal article" date="2007" name="J. Bacteriol.">
        <title>Whole-genome analysis of the methyl tert-butyl ether-degrading beta-proteobacterium Methylibium petroleiphilum PM1.</title>
        <authorList>
            <person name="Kane S.R."/>
            <person name="Chakicherla A.Y."/>
            <person name="Chain P.S.G."/>
            <person name="Schmidt R."/>
            <person name="Shin M.W."/>
            <person name="Legler T.C."/>
            <person name="Scow K.M."/>
            <person name="Larimer F.W."/>
            <person name="Lucas S.M."/>
            <person name="Richardson P.M."/>
            <person name="Hristova K.R."/>
        </authorList>
    </citation>
    <scope>NUCLEOTIDE SEQUENCE [LARGE SCALE GENOMIC DNA]</scope>
    <source>
        <strain evidence="14">ATCC BAA-1232 / LMG 22953 / PM1</strain>
    </source>
</reference>
<dbReference type="SUPFAM" id="SSF54523">
    <property type="entry name" value="Pili subunits"/>
    <property type="match status" value="1"/>
</dbReference>
<keyword evidence="6 11" id="KW-0812">Transmembrane</keyword>
<dbReference type="Pfam" id="PF12019">
    <property type="entry name" value="GspH"/>
    <property type="match status" value="1"/>
</dbReference>
<evidence type="ECO:0000256" key="6">
    <source>
        <dbReference type="ARBA" id="ARBA00022692"/>
    </source>
</evidence>
<proteinExistence type="inferred from homology"/>
<evidence type="ECO:0000256" key="2">
    <source>
        <dbReference type="ARBA" id="ARBA00021549"/>
    </source>
</evidence>
<dbReference type="Gene3D" id="3.30.700.10">
    <property type="entry name" value="Glycoprotein, Type 4 Pilin"/>
    <property type="match status" value="1"/>
</dbReference>
<evidence type="ECO:0000256" key="7">
    <source>
        <dbReference type="ARBA" id="ARBA00022989"/>
    </source>
</evidence>
<dbReference type="GO" id="GO:0015627">
    <property type="term" value="C:type II protein secretion system complex"/>
    <property type="evidence" value="ECO:0007669"/>
    <property type="project" value="InterPro"/>
</dbReference>
<dbReference type="InterPro" id="IPR045584">
    <property type="entry name" value="Pilin-like"/>
</dbReference>
<evidence type="ECO:0000313" key="14">
    <source>
        <dbReference type="Proteomes" id="UP000000366"/>
    </source>
</evidence>
<feature type="domain" description="General secretion pathway GspH" evidence="12">
    <location>
        <begin position="51"/>
        <end position="177"/>
    </location>
</feature>
<dbReference type="EMBL" id="CP000555">
    <property type="protein sequence ID" value="ABM96357.1"/>
    <property type="molecule type" value="Genomic_DNA"/>
</dbReference>
<keyword evidence="5" id="KW-0997">Cell inner membrane</keyword>
<gene>
    <name evidence="13" type="primary">fimT</name>
    <name evidence="13" type="ordered locus">Mpe_A3404</name>
</gene>
<dbReference type="KEGG" id="mpt:Mpe_A3404"/>
<dbReference type="Pfam" id="PF07963">
    <property type="entry name" value="N_methyl"/>
    <property type="match status" value="1"/>
</dbReference>
<organism evidence="13 14">
    <name type="scientific">Methylibium petroleiphilum (strain ATCC BAA-1232 / LMG 22953 / PM1)</name>
    <dbReference type="NCBI Taxonomy" id="420662"/>
    <lineage>
        <taxon>Bacteria</taxon>
        <taxon>Pseudomonadati</taxon>
        <taxon>Pseudomonadota</taxon>
        <taxon>Betaproteobacteria</taxon>
        <taxon>Burkholderiales</taxon>
        <taxon>Sphaerotilaceae</taxon>
        <taxon>Methylibium</taxon>
    </lineage>
</organism>
<evidence type="ECO:0000256" key="9">
    <source>
        <dbReference type="ARBA" id="ARBA00025772"/>
    </source>
</evidence>
<dbReference type="STRING" id="420662.Mpe_A3404"/>
<evidence type="ECO:0000256" key="5">
    <source>
        <dbReference type="ARBA" id="ARBA00022519"/>
    </source>
</evidence>
<dbReference type="AlphaFoldDB" id="A2SLB8"/>
<dbReference type="GO" id="GO:0015628">
    <property type="term" value="P:protein secretion by the type II secretion system"/>
    <property type="evidence" value="ECO:0007669"/>
    <property type="project" value="InterPro"/>
</dbReference>
<feature type="transmembrane region" description="Helical" evidence="11">
    <location>
        <begin position="20"/>
        <end position="42"/>
    </location>
</feature>
<protein>
    <recommendedName>
        <fullName evidence="2">Type II secretion system protein H</fullName>
    </recommendedName>
    <alternativeName>
        <fullName evidence="10">General secretion pathway protein H</fullName>
    </alternativeName>
</protein>
<name>A2SLB8_METPP</name>
<dbReference type="InterPro" id="IPR022346">
    <property type="entry name" value="T2SS_GspH"/>
</dbReference>
<keyword evidence="3" id="KW-1003">Cell membrane</keyword>
<evidence type="ECO:0000259" key="12">
    <source>
        <dbReference type="Pfam" id="PF12019"/>
    </source>
</evidence>
<dbReference type="RefSeq" id="WP_011830978.1">
    <property type="nucleotide sequence ID" value="NC_008825.1"/>
</dbReference>
<dbReference type="eggNOG" id="COG4970">
    <property type="taxonomic scope" value="Bacteria"/>
</dbReference>
<accession>A2SLB8</accession>
<dbReference type="HOGENOM" id="CLU_084761_5_0_4"/>
<evidence type="ECO:0000256" key="11">
    <source>
        <dbReference type="SAM" id="Phobius"/>
    </source>
</evidence>
<evidence type="ECO:0000256" key="3">
    <source>
        <dbReference type="ARBA" id="ARBA00022475"/>
    </source>
</evidence>
<evidence type="ECO:0000256" key="10">
    <source>
        <dbReference type="ARBA" id="ARBA00030775"/>
    </source>
</evidence>
<dbReference type="Proteomes" id="UP000000366">
    <property type="component" value="Chromosome"/>
</dbReference>
<keyword evidence="14" id="KW-1185">Reference proteome</keyword>
<evidence type="ECO:0000256" key="8">
    <source>
        <dbReference type="ARBA" id="ARBA00023136"/>
    </source>
</evidence>
<evidence type="ECO:0000256" key="4">
    <source>
        <dbReference type="ARBA" id="ARBA00022481"/>
    </source>
</evidence>
<evidence type="ECO:0000256" key="1">
    <source>
        <dbReference type="ARBA" id="ARBA00004377"/>
    </source>
</evidence>
<dbReference type="InterPro" id="IPR012902">
    <property type="entry name" value="N_methyl_site"/>
</dbReference>
<keyword evidence="4" id="KW-0488">Methylation</keyword>
<sequence>MSTPWSRPRCGLRGFTIIELMVTITLLAILLGLAVPSFALWINNSRVRTTAQVLQDGLRLAQAEAVRRNRTVSFFLTTAANPDADSTANANGGNWGVRVLPLTGTTREFVRGGALAGVNNGVTITSASTLVCFNAAGQQVANGTEGCAIDAGNPNAIYDVAHAGSDRPLRVIASLGGRVRMCDPAKTLSAANPDGCPPL</sequence>